<dbReference type="EMBL" id="FNSD01000001">
    <property type="protein sequence ID" value="SEB39832.1"/>
    <property type="molecule type" value="Genomic_DNA"/>
</dbReference>
<feature type="transmembrane region" description="Helical" evidence="1">
    <location>
        <begin position="983"/>
        <end position="1005"/>
    </location>
</feature>
<feature type="transmembrane region" description="Helical" evidence="1">
    <location>
        <begin position="537"/>
        <end position="557"/>
    </location>
</feature>
<accession>A0A1H4J2M8</accession>
<dbReference type="Gene3D" id="3.30.70.1320">
    <property type="entry name" value="Multidrug efflux transporter AcrB pore domain like"/>
    <property type="match status" value="1"/>
</dbReference>
<feature type="transmembrane region" description="Helical" evidence="1">
    <location>
        <begin position="885"/>
        <end position="904"/>
    </location>
</feature>
<dbReference type="Proteomes" id="UP000182409">
    <property type="component" value="Unassembled WGS sequence"/>
</dbReference>
<feature type="transmembrane region" description="Helical" evidence="1">
    <location>
        <begin position="911"/>
        <end position="929"/>
    </location>
</feature>
<dbReference type="RefSeq" id="WP_074651995.1">
    <property type="nucleotide sequence ID" value="NZ_FNSD01000001.1"/>
</dbReference>
<evidence type="ECO:0000313" key="2">
    <source>
        <dbReference type="EMBL" id="SEB39832.1"/>
    </source>
</evidence>
<feature type="transmembrane region" description="Helical" evidence="1">
    <location>
        <begin position="334"/>
        <end position="355"/>
    </location>
</feature>
<feature type="transmembrane region" description="Helical" evidence="1">
    <location>
        <begin position="459"/>
        <end position="478"/>
    </location>
</feature>
<dbReference type="InterPro" id="IPR001036">
    <property type="entry name" value="Acrflvin-R"/>
</dbReference>
<dbReference type="OrthoDB" id="9759330at2"/>
<dbReference type="Gene3D" id="3.30.2090.10">
    <property type="entry name" value="Multidrug efflux transporter AcrB TolC docking domain, DN and DC subdomains"/>
    <property type="match status" value="2"/>
</dbReference>
<name>A0A1H4J2M8_9BACT</name>
<organism evidence="2 3">
    <name type="scientific">Terriglobus roseus</name>
    <dbReference type="NCBI Taxonomy" id="392734"/>
    <lineage>
        <taxon>Bacteria</taxon>
        <taxon>Pseudomonadati</taxon>
        <taxon>Acidobacteriota</taxon>
        <taxon>Terriglobia</taxon>
        <taxon>Terriglobales</taxon>
        <taxon>Acidobacteriaceae</taxon>
        <taxon>Terriglobus</taxon>
    </lineage>
</organism>
<evidence type="ECO:0000313" key="3">
    <source>
        <dbReference type="Proteomes" id="UP000182409"/>
    </source>
</evidence>
<feature type="transmembrane region" description="Helical" evidence="1">
    <location>
        <begin position="361"/>
        <end position="381"/>
    </location>
</feature>
<dbReference type="Gene3D" id="3.30.70.1430">
    <property type="entry name" value="Multidrug efflux transporter AcrB pore domain"/>
    <property type="match status" value="2"/>
</dbReference>
<evidence type="ECO:0000256" key="1">
    <source>
        <dbReference type="SAM" id="Phobius"/>
    </source>
</evidence>
<sequence>MWLVRLALNRPYTFVVLALLLFLITPVAMLQTPVDIFPSIDIPVVSVIWTYTGLPPQEMADRITSVYERVLTTTVGDIEHVESQSLNGVSVIKVFLQPGGSVDAAIAQLTASGQTVLKQLPPGVTPPFILRYSASTVPILQLGLAGNGFSEQQLNDFGNNFIRPQLATVPGAAVPNPFGGKVRQVMVDIDLHRLQSKGLSAVDVVNAIQAQNVILPSGTAKIGTTEYNVGLNGSPDTVDAIGRFPIRTAPDGGTIFINDVAHVRDGFAVQQNIVKQDGQRGALLTIERSGRTSTLAVVAGVKAALPSIAATLPKSLVIKPMSDQSMFVKASLMGVVREGVIAGVLTSVMILLFIGSWRSTLIIAVSIPLAIVTSLLLLSALGQTINVMTLGGLALAVGVLVDDATVEIENTQRNLALSKPLRQAILDGAQEIAMPAFVSTLCISIVFVPMFFLSGVAGYLFLPLAEAVVFALCASYFYSRTIIPTLVSFLLPAEVKQKQGGQGPGWFAKTHRAIDRGFEGLKSNYARLLGACIARRTIFLAGALFFFLASLSIVPFLGEDFFPAADAGQIRLHLRAKTGTRLEETARLVDQVEREISSVIPPTELSGTLDNIGLPTSGINLAYSNNGFIGNADAELLISLTAKHHPTRHYVKVLRERLPLRFPGTDFSFEPADIVAQTLNFGVPAPIDIQIVGPDQLSNFAVASRIAAQVRNVPGAVDVRVQQAVDQPRLQLTLDRNRLQRMGLTERDVAGDVLVALSSSFQTAPNFWLSPKNGVAYSIAVQAPQYTVHSLDSLHSIPVAAVGTSTSQLLSNLSTMSRFSEAAVVSHYDVQPVMEVFASTQGRDLGAVATDIARITKQISGSLPRGSKLVTRGQVVTMQSSLHDLFLGLAFSVVLVYCLLVVNFQSWAQGLIIIAALPAALAGICWMLLLSRTSLSVPALMGTIMSVGVATSNSVLVITFANERFVATGDSVSAAIEAGQTRLRPVIMTALAMVMGMIPMALGLGDGGEQNAPLGRAVIGGLLFATAGTLFFVPTVFSAIQRPRPVPGAPPTGLTQNGGF</sequence>
<dbReference type="Gene3D" id="1.20.1640.10">
    <property type="entry name" value="Multidrug efflux transporter AcrB transmembrane domain"/>
    <property type="match status" value="2"/>
</dbReference>
<feature type="transmembrane region" description="Helical" evidence="1">
    <location>
        <begin position="935"/>
        <end position="962"/>
    </location>
</feature>
<reference evidence="2 3" key="1">
    <citation type="submission" date="2016-10" db="EMBL/GenBank/DDBJ databases">
        <authorList>
            <person name="de Groot N.N."/>
        </authorList>
    </citation>
    <scope>NUCLEOTIDE SEQUENCE [LARGE SCALE GENOMIC DNA]</scope>
    <source>
        <strain evidence="2 3">AB35.6</strain>
    </source>
</reference>
<protein>
    <submittedName>
        <fullName evidence="2">Multidrug efflux pump subunit AcrB</fullName>
    </submittedName>
</protein>
<proteinExistence type="predicted"/>
<dbReference type="Pfam" id="PF00873">
    <property type="entry name" value="ACR_tran"/>
    <property type="match status" value="1"/>
</dbReference>
<dbReference type="Gene3D" id="3.30.70.1440">
    <property type="entry name" value="Multidrug efflux transporter AcrB pore domain"/>
    <property type="match status" value="1"/>
</dbReference>
<keyword evidence="1" id="KW-0812">Transmembrane</keyword>
<dbReference type="PANTHER" id="PTHR32063:SF8">
    <property type="entry name" value="CATION EFFLUX PROTEIN"/>
    <property type="match status" value="1"/>
</dbReference>
<keyword evidence="1" id="KW-0472">Membrane</keyword>
<dbReference type="GO" id="GO:0005886">
    <property type="term" value="C:plasma membrane"/>
    <property type="evidence" value="ECO:0007669"/>
    <property type="project" value="TreeGrafter"/>
</dbReference>
<dbReference type="PANTHER" id="PTHR32063">
    <property type="match status" value="1"/>
</dbReference>
<dbReference type="PRINTS" id="PR00702">
    <property type="entry name" value="ACRIFLAVINRP"/>
</dbReference>
<gene>
    <name evidence="2" type="ORF">SAMN05443244_0264</name>
</gene>
<dbReference type="InterPro" id="IPR027463">
    <property type="entry name" value="AcrB_DN_DC_subdom"/>
</dbReference>
<dbReference type="GO" id="GO:0042910">
    <property type="term" value="F:xenobiotic transmembrane transporter activity"/>
    <property type="evidence" value="ECO:0007669"/>
    <property type="project" value="TreeGrafter"/>
</dbReference>
<dbReference type="SUPFAM" id="SSF82866">
    <property type="entry name" value="Multidrug efflux transporter AcrB transmembrane domain"/>
    <property type="match status" value="2"/>
</dbReference>
<dbReference type="SUPFAM" id="SSF82693">
    <property type="entry name" value="Multidrug efflux transporter AcrB pore domain, PN1, PN2, PC1 and PC2 subdomains"/>
    <property type="match status" value="2"/>
</dbReference>
<dbReference type="AlphaFoldDB" id="A0A1H4J2M8"/>
<dbReference type="SUPFAM" id="SSF82714">
    <property type="entry name" value="Multidrug efflux transporter AcrB TolC docking domain, DN and DC subdomains"/>
    <property type="match status" value="2"/>
</dbReference>
<feature type="transmembrane region" description="Helical" evidence="1">
    <location>
        <begin position="1017"/>
        <end position="1037"/>
    </location>
</feature>
<keyword evidence="1" id="KW-1133">Transmembrane helix</keyword>